<keyword evidence="5 7" id="KW-0472">Membrane</keyword>
<dbReference type="PANTHER" id="PTHR31769">
    <property type="entry name" value="OS07G0462200 PROTEIN-RELATED"/>
    <property type="match status" value="1"/>
</dbReference>
<evidence type="ECO:0000256" key="4">
    <source>
        <dbReference type="ARBA" id="ARBA00022989"/>
    </source>
</evidence>
<sequence>MERHQYSYAEVIVLLLVIILGLVSSSLCFAAEFKRSKKGDLRFNGRLCYLSGSEGFGLGIAALVLLFIAQITGNLFICKEFWSRNHERSCKAKKPKIVITSLILSWISFGVAVILIGAAVSMSRSQLLGEGWLDGECYIVKDGVFIGSAILILITLGSTISLVVTTIRKRQAEQHARKVHAQAEST</sequence>
<comment type="similarity">
    <text evidence="6">Belongs to the DESIGUAL family.</text>
</comment>
<evidence type="ECO:0000256" key="3">
    <source>
        <dbReference type="ARBA" id="ARBA00022729"/>
    </source>
</evidence>
<keyword evidence="3" id="KW-0732">Signal</keyword>
<comment type="caution">
    <text evidence="8">The sequence shown here is derived from an EMBL/GenBank/DDBJ whole genome shotgun (WGS) entry which is preliminary data.</text>
</comment>
<evidence type="ECO:0000256" key="6">
    <source>
        <dbReference type="ARBA" id="ARBA00029467"/>
    </source>
</evidence>
<protein>
    <submittedName>
        <fullName evidence="8">Uncharacterized protein</fullName>
    </submittedName>
</protein>
<evidence type="ECO:0000313" key="9">
    <source>
        <dbReference type="Proteomes" id="UP001630127"/>
    </source>
</evidence>
<feature type="transmembrane region" description="Helical" evidence="7">
    <location>
        <begin position="97"/>
        <end position="123"/>
    </location>
</feature>
<comment type="subcellular location">
    <subcellularLocation>
        <location evidence="1">Endomembrane system</location>
        <topology evidence="1">Multi-pass membrane protein</topology>
    </subcellularLocation>
</comment>
<dbReference type="AlphaFoldDB" id="A0ABD2XTR2"/>
<dbReference type="Pfam" id="PF06749">
    <property type="entry name" value="DUF1218"/>
    <property type="match status" value="1"/>
</dbReference>
<keyword evidence="2 7" id="KW-0812">Transmembrane</keyword>
<evidence type="ECO:0000313" key="8">
    <source>
        <dbReference type="EMBL" id="KAL3498061.1"/>
    </source>
</evidence>
<dbReference type="EMBL" id="JBJUIK010000017">
    <property type="protein sequence ID" value="KAL3498061.1"/>
    <property type="molecule type" value="Genomic_DNA"/>
</dbReference>
<organism evidence="8 9">
    <name type="scientific">Cinchona calisaya</name>
    <dbReference type="NCBI Taxonomy" id="153742"/>
    <lineage>
        <taxon>Eukaryota</taxon>
        <taxon>Viridiplantae</taxon>
        <taxon>Streptophyta</taxon>
        <taxon>Embryophyta</taxon>
        <taxon>Tracheophyta</taxon>
        <taxon>Spermatophyta</taxon>
        <taxon>Magnoliopsida</taxon>
        <taxon>eudicotyledons</taxon>
        <taxon>Gunneridae</taxon>
        <taxon>Pentapetalae</taxon>
        <taxon>asterids</taxon>
        <taxon>lamiids</taxon>
        <taxon>Gentianales</taxon>
        <taxon>Rubiaceae</taxon>
        <taxon>Cinchonoideae</taxon>
        <taxon>Cinchoneae</taxon>
        <taxon>Cinchona</taxon>
    </lineage>
</organism>
<evidence type="ECO:0000256" key="7">
    <source>
        <dbReference type="SAM" id="Phobius"/>
    </source>
</evidence>
<feature type="transmembrane region" description="Helical" evidence="7">
    <location>
        <begin position="143"/>
        <end position="167"/>
    </location>
</feature>
<dbReference type="InterPro" id="IPR009606">
    <property type="entry name" value="DEAL/Modifying_wall_lignin1/2"/>
</dbReference>
<name>A0ABD2XTR2_9GENT</name>
<accession>A0ABD2XTR2</accession>
<reference evidence="8 9" key="1">
    <citation type="submission" date="2024-11" db="EMBL/GenBank/DDBJ databases">
        <title>A near-complete genome assembly of Cinchona calisaya.</title>
        <authorList>
            <person name="Lian D.C."/>
            <person name="Zhao X.W."/>
            <person name="Wei L."/>
        </authorList>
    </citation>
    <scope>NUCLEOTIDE SEQUENCE [LARGE SCALE GENOMIC DNA]</scope>
    <source>
        <tissue evidence="8">Nenye</tissue>
    </source>
</reference>
<dbReference type="Proteomes" id="UP001630127">
    <property type="component" value="Unassembled WGS sequence"/>
</dbReference>
<evidence type="ECO:0000256" key="1">
    <source>
        <dbReference type="ARBA" id="ARBA00004127"/>
    </source>
</evidence>
<evidence type="ECO:0000256" key="2">
    <source>
        <dbReference type="ARBA" id="ARBA00022692"/>
    </source>
</evidence>
<dbReference type="GO" id="GO:0012505">
    <property type="term" value="C:endomembrane system"/>
    <property type="evidence" value="ECO:0007669"/>
    <property type="project" value="UniProtKB-SubCell"/>
</dbReference>
<feature type="transmembrane region" description="Helical" evidence="7">
    <location>
        <begin position="56"/>
        <end position="77"/>
    </location>
</feature>
<keyword evidence="9" id="KW-1185">Reference proteome</keyword>
<keyword evidence="4 7" id="KW-1133">Transmembrane helix</keyword>
<gene>
    <name evidence="8" type="ORF">ACH5RR_040793</name>
</gene>
<proteinExistence type="inferred from homology"/>
<dbReference type="InterPro" id="IPR052222">
    <property type="entry name" value="DESIGUAL"/>
</dbReference>
<evidence type="ECO:0000256" key="5">
    <source>
        <dbReference type="ARBA" id="ARBA00023136"/>
    </source>
</evidence>